<evidence type="ECO:0000256" key="3">
    <source>
        <dbReference type="ARBA" id="ARBA00022614"/>
    </source>
</evidence>
<sequence>MLCLVFISHFKVALLHSPFAEKAMVKTADFTLFFFFVVVFSQSLLLAQSQPPGIDPQDKASLLIFRVSIHDPNRSLSTWYGSSCSNWTGIACQNPTGRVISSLYPLRICPVRFTHLCKLTSLQILDLSGNNFSGNIPTCFGALRSLRTLNLSRNSLVGSIPGTFVNLKELREVVLSENRGLRGSVPLWVGELTNLERIDLSFCSFLGDT</sequence>
<keyword evidence="7" id="KW-0675">Receptor</keyword>
<dbReference type="OrthoDB" id="1394818at2759"/>
<evidence type="ECO:0000256" key="2">
    <source>
        <dbReference type="ARBA" id="ARBA00004196"/>
    </source>
</evidence>
<dbReference type="PANTHER" id="PTHR48059">
    <property type="entry name" value="POLYGALACTURONASE INHIBITOR 1"/>
    <property type="match status" value="1"/>
</dbReference>
<dbReference type="Pfam" id="PF13855">
    <property type="entry name" value="LRR_8"/>
    <property type="match status" value="1"/>
</dbReference>
<keyword evidence="11" id="KW-1185">Reference proteome</keyword>
<dbReference type="InterPro" id="IPR051848">
    <property type="entry name" value="PGIP"/>
</dbReference>
<dbReference type="FunFam" id="3.80.10.10:FF:000400">
    <property type="entry name" value="Nuclear pore complex protein NUP107"/>
    <property type="match status" value="1"/>
</dbReference>
<evidence type="ECO:0000259" key="9">
    <source>
        <dbReference type="Pfam" id="PF08263"/>
    </source>
</evidence>
<comment type="similarity">
    <text evidence="8">Belongs to the polygalacturonase-inhibiting protein family.</text>
</comment>
<organism evidence="10 11">
    <name type="scientific">Brassica carinata</name>
    <name type="common">Ethiopian mustard</name>
    <name type="synonym">Abyssinian cabbage</name>
    <dbReference type="NCBI Taxonomy" id="52824"/>
    <lineage>
        <taxon>Eukaryota</taxon>
        <taxon>Viridiplantae</taxon>
        <taxon>Streptophyta</taxon>
        <taxon>Embryophyta</taxon>
        <taxon>Tracheophyta</taxon>
        <taxon>Spermatophyta</taxon>
        <taxon>Magnoliopsida</taxon>
        <taxon>eudicotyledons</taxon>
        <taxon>Gunneridae</taxon>
        <taxon>Pentapetalae</taxon>
        <taxon>rosids</taxon>
        <taxon>malvids</taxon>
        <taxon>Brassicales</taxon>
        <taxon>Brassicaceae</taxon>
        <taxon>Brassiceae</taxon>
        <taxon>Brassica</taxon>
    </lineage>
</organism>
<reference evidence="10 11" key="1">
    <citation type="submission" date="2020-02" db="EMBL/GenBank/DDBJ databases">
        <authorList>
            <person name="Ma Q."/>
            <person name="Huang Y."/>
            <person name="Song X."/>
            <person name="Pei D."/>
        </authorList>
    </citation>
    <scope>NUCLEOTIDE SEQUENCE [LARGE SCALE GENOMIC DNA]</scope>
    <source>
        <strain evidence="10">Sxm20200214</strain>
        <tissue evidence="10">Leaf</tissue>
    </source>
</reference>
<comment type="subcellular location">
    <subcellularLocation>
        <location evidence="2">Cell envelope</location>
    </subcellularLocation>
    <subcellularLocation>
        <location evidence="1">Membrane</location>
        <topology evidence="1">Single-pass membrane protein</topology>
    </subcellularLocation>
</comment>
<evidence type="ECO:0000256" key="4">
    <source>
        <dbReference type="ARBA" id="ARBA00022729"/>
    </source>
</evidence>
<keyword evidence="4" id="KW-0732">Signal</keyword>
<gene>
    <name evidence="10" type="ORF">Bca52824_052166</name>
</gene>
<dbReference type="InterPro" id="IPR001611">
    <property type="entry name" value="Leu-rich_rpt"/>
</dbReference>
<protein>
    <recommendedName>
        <fullName evidence="9">Leucine-rich repeat-containing N-terminal plant-type domain-containing protein</fullName>
    </recommendedName>
</protein>
<dbReference type="Proteomes" id="UP000886595">
    <property type="component" value="Unassembled WGS sequence"/>
</dbReference>
<keyword evidence="5" id="KW-0677">Repeat</keyword>
<keyword evidence="6" id="KW-0472">Membrane</keyword>
<evidence type="ECO:0000313" key="11">
    <source>
        <dbReference type="Proteomes" id="UP000886595"/>
    </source>
</evidence>
<name>A0A8X7R382_BRACI</name>
<evidence type="ECO:0000256" key="8">
    <source>
        <dbReference type="ARBA" id="ARBA00038043"/>
    </source>
</evidence>
<proteinExistence type="inferred from homology"/>
<dbReference type="SUPFAM" id="SSF52058">
    <property type="entry name" value="L domain-like"/>
    <property type="match status" value="1"/>
</dbReference>
<evidence type="ECO:0000256" key="6">
    <source>
        <dbReference type="ARBA" id="ARBA00023136"/>
    </source>
</evidence>
<dbReference type="EMBL" id="JAAMPC010000011">
    <property type="protein sequence ID" value="KAG2280946.1"/>
    <property type="molecule type" value="Genomic_DNA"/>
</dbReference>
<feature type="domain" description="Leucine-rich repeat-containing N-terminal plant-type" evidence="9">
    <location>
        <begin position="56"/>
        <end position="92"/>
    </location>
</feature>
<dbReference type="Gene3D" id="3.80.10.10">
    <property type="entry name" value="Ribonuclease Inhibitor"/>
    <property type="match status" value="1"/>
</dbReference>
<accession>A0A8X7R382</accession>
<dbReference type="InterPro" id="IPR032675">
    <property type="entry name" value="LRR_dom_sf"/>
</dbReference>
<dbReference type="PANTHER" id="PTHR48059:SF30">
    <property type="entry name" value="OS06G0587000 PROTEIN"/>
    <property type="match status" value="1"/>
</dbReference>
<dbReference type="AlphaFoldDB" id="A0A8X7R382"/>
<comment type="caution">
    <text evidence="10">The sequence shown here is derived from an EMBL/GenBank/DDBJ whole genome shotgun (WGS) entry which is preliminary data.</text>
</comment>
<evidence type="ECO:0000256" key="7">
    <source>
        <dbReference type="ARBA" id="ARBA00023170"/>
    </source>
</evidence>
<keyword evidence="3" id="KW-0433">Leucine-rich repeat</keyword>
<evidence type="ECO:0000256" key="1">
    <source>
        <dbReference type="ARBA" id="ARBA00004167"/>
    </source>
</evidence>
<evidence type="ECO:0000256" key="5">
    <source>
        <dbReference type="ARBA" id="ARBA00022737"/>
    </source>
</evidence>
<dbReference type="PRINTS" id="PR00019">
    <property type="entry name" value="LEURICHRPT"/>
</dbReference>
<dbReference type="GO" id="GO:0016020">
    <property type="term" value="C:membrane"/>
    <property type="evidence" value="ECO:0007669"/>
    <property type="project" value="UniProtKB-SubCell"/>
</dbReference>
<dbReference type="Pfam" id="PF08263">
    <property type="entry name" value="LRRNT_2"/>
    <property type="match status" value="1"/>
</dbReference>
<evidence type="ECO:0000313" key="10">
    <source>
        <dbReference type="EMBL" id="KAG2280946.1"/>
    </source>
</evidence>
<dbReference type="InterPro" id="IPR013210">
    <property type="entry name" value="LRR_N_plant-typ"/>
</dbReference>